<dbReference type="InterPro" id="IPR049353">
    <property type="entry name" value="GyrB_hook"/>
</dbReference>
<dbReference type="PRINTS" id="PR01159">
    <property type="entry name" value="DNAGYRASEB"/>
</dbReference>
<evidence type="ECO:0000256" key="8">
    <source>
        <dbReference type="ARBA" id="ARBA00022840"/>
    </source>
</evidence>
<sequence>MTDQIPSPPAPGGTEYDSSKITVLRGLEAVRKRPGMYIGDVHDGTGLHHMVFEVVDNAVDEALAGHADDIVVTIHPDGSVAVSDNGRGIPVDVHKEEGVSAAEVILTVLHAGGKFDDNSYKVSGGLHGVGVSVVNALSEHLWLDIWRDGRHYRQEYALGEPLYPLEAREPSEKRGTLLRFKPATAIFTDTEFHYDILARRLRELSFLNSGVRITLVDERGDERGEARRDVFEYEGGIRSFVEHLAQLKTPLHPNVISVSGEQNGITVDVALQWTDSYQETMFCFTNNIPQKDGGTHLIGFRAALTRTLSNYIEQNGIARQAKISLSGDDMREGMIAVLSVKVPDPSFSSQTKEKLVSSDVRPVVESTFASRLEEFLQENPAEARAIAGKIVDAARAREAARKARDLTRRKGALDIAGLPGKLADCQEKDPALSELFIVEGDSAGGSAKQGRNRKTQAILPLKGKILNVERARFDRMLGSAEVGTLITALGTGIGKDEYNPDKLRYHRIILMTDADVDGSHIRTLLLTFFYRQMPELIERGHIYIGLPPLYKIKQGKSELYLKDDAALDVYLAGNAVEGASLIPAEGEPPVEGVQLEKLLLAYAGAREAIARNAHRYDPAVLAALIDAAPLDAAHLGDDAQARQVLDGLQARLNRSGLGRPRYALQLQRGGEGVPATLLIVRRHMGVEQQQVLPLAAFEGGELRALRECAALLHGLVRGGGRIVRGNRSQPVASFAEAQAWLLEEAKKGRQIQRFKGLGEMNPDQLWETTVNPETRRLLQVRIEDAVAADQIFSTLMGDVVEPRRGFIEDNALKVANLDV</sequence>
<feature type="binding site" evidence="13">
    <location>
        <position position="513"/>
    </location>
    <ligand>
        <name>Mg(2+)</name>
        <dbReference type="ChEBI" id="CHEBI:18420"/>
        <label>1</label>
        <note>catalytic</note>
    </ligand>
</feature>
<keyword evidence="16" id="KW-1185">Reference proteome</keyword>
<comment type="cofactor">
    <cofactor evidence="13">
        <name>Mg(2+)</name>
        <dbReference type="ChEBI" id="CHEBI:18420"/>
    </cofactor>
    <cofactor evidence="13">
        <name>Mn(2+)</name>
        <dbReference type="ChEBI" id="CHEBI:29035"/>
    </cofactor>
    <cofactor evidence="13">
        <name>Ca(2+)</name>
        <dbReference type="ChEBI" id="CHEBI:29108"/>
    </cofactor>
    <text evidence="13">Binds two Mg(2+) per subunit. The magnesium ions form salt bridges with both the protein and the DNA. Can also accept other divalent metal cations, such as Mn(2+) or Ca(2+).</text>
</comment>
<feature type="site" description="Interaction with DNA" evidence="13">
    <location>
        <position position="464"/>
    </location>
</feature>
<evidence type="ECO:0000256" key="13">
    <source>
        <dbReference type="HAMAP-Rule" id="MF_01898"/>
    </source>
</evidence>
<comment type="function">
    <text evidence="13">A type II topoisomerase that negatively supercoils closed circular double-stranded (ds) DNA in an ATP-dependent manner to modulate DNA topology and maintain chromosomes in an underwound state. Negative supercoiling favors strand separation, and DNA replication, transcription, recombination and repair, all of which involve strand separation. Also able to catalyze the interconversion of other topological isomers of dsDNA rings, including catenanes and knotted rings. Type II topoisomerases break and join 2 DNA strands simultaneously in an ATP-dependent manner.</text>
</comment>
<keyword evidence="7 13" id="KW-0547">Nucleotide-binding</keyword>
<evidence type="ECO:0000313" key="15">
    <source>
        <dbReference type="EMBL" id="MEZ0474111.1"/>
    </source>
</evidence>
<feature type="domain" description="Toprim" evidence="14">
    <location>
        <begin position="433"/>
        <end position="548"/>
    </location>
</feature>
<dbReference type="InterPro" id="IPR013760">
    <property type="entry name" value="Topo_IIA-like_dom_sf"/>
</dbReference>
<dbReference type="Gene3D" id="3.10.20.690">
    <property type="match status" value="1"/>
</dbReference>
<dbReference type="SUPFAM" id="SSF55874">
    <property type="entry name" value="ATPase domain of HSP90 chaperone/DNA topoisomerase II/histidine kinase"/>
    <property type="match status" value="1"/>
</dbReference>
<feature type="binding site" evidence="13">
    <location>
        <position position="439"/>
    </location>
    <ligand>
        <name>Mg(2+)</name>
        <dbReference type="ChEBI" id="CHEBI:18420"/>
        <label>1</label>
        <note>catalytic</note>
    </ligand>
</feature>
<keyword evidence="9 13" id="KW-0460">Magnesium</keyword>
<dbReference type="Gene3D" id="3.40.50.670">
    <property type="match status" value="2"/>
</dbReference>
<evidence type="ECO:0000313" key="16">
    <source>
        <dbReference type="Proteomes" id="UP001566331"/>
    </source>
</evidence>
<evidence type="ECO:0000259" key="14">
    <source>
        <dbReference type="PROSITE" id="PS50880"/>
    </source>
</evidence>
<accession>A0ABV4HQK1</accession>
<dbReference type="InterPro" id="IPR003594">
    <property type="entry name" value="HATPase_dom"/>
</dbReference>
<dbReference type="PANTHER" id="PTHR45866:SF1">
    <property type="entry name" value="DNA GYRASE SUBUNIT B, MITOCHONDRIAL"/>
    <property type="match status" value="1"/>
</dbReference>
<dbReference type="SUPFAM" id="SSF56719">
    <property type="entry name" value="Type II DNA topoisomerase"/>
    <property type="match status" value="1"/>
</dbReference>
<dbReference type="Pfam" id="PF01751">
    <property type="entry name" value="Toprim"/>
    <property type="match status" value="1"/>
</dbReference>
<dbReference type="PRINTS" id="PR00418">
    <property type="entry name" value="TPI2FAMILY"/>
</dbReference>
<dbReference type="InterPro" id="IPR013759">
    <property type="entry name" value="Topo_IIA_B_C"/>
</dbReference>
<dbReference type="InterPro" id="IPR002288">
    <property type="entry name" value="DNA_gyrase_B_C"/>
</dbReference>
<protein>
    <recommendedName>
        <fullName evidence="4 13">DNA gyrase subunit B</fullName>
        <ecNumber evidence="3 13">5.6.2.2</ecNumber>
    </recommendedName>
</protein>
<evidence type="ECO:0000256" key="6">
    <source>
        <dbReference type="ARBA" id="ARBA00022723"/>
    </source>
</evidence>
<organism evidence="15 16">
    <name type="scientific">Luteimonas salinilitoris</name>
    <dbReference type="NCBI Taxonomy" id="3237697"/>
    <lineage>
        <taxon>Bacteria</taxon>
        <taxon>Pseudomonadati</taxon>
        <taxon>Pseudomonadota</taxon>
        <taxon>Gammaproteobacteria</taxon>
        <taxon>Lysobacterales</taxon>
        <taxon>Lysobacteraceae</taxon>
        <taxon>Luteimonas</taxon>
    </lineage>
</organism>
<proteinExistence type="inferred from homology"/>
<dbReference type="HAMAP" id="MF_01898">
    <property type="entry name" value="GyrB"/>
    <property type="match status" value="1"/>
</dbReference>
<dbReference type="GO" id="GO:0003918">
    <property type="term" value="F:DNA topoisomerase type II (double strand cut, ATP-hydrolyzing) activity"/>
    <property type="evidence" value="ECO:0007669"/>
    <property type="project" value="UniProtKB-EC"/>
</dbReference>
<evidence type="ECO:0000256" key="7">
    <source>
        <dbReference type="ARBA" id="ARBA00022741"/>
    </source>
</evidence>
<dbReference type="Pfam" id="PF00986">
    <property type="entry name" value="DNA_gyraseB_C"/>
    <property type="match status" value="1"/>
</dbReference>
<dbReference type="PANTHER" id="PTHR45866">
    <property type="entry name" value="DNA GYRASE/TOPOISOMERASE SUBUNIT B"/>
    <property type="match status" value="1"/>
</dbReference>
<evidence type="ECO:0000256" key="12">
    <source>
        <dbReference type="ARBA" id="ARBA00023235"/>
    </source>
</evidence>
<evidence type="ECO:0000256" key="10">
    <source>
        <dbReference type="ARBA" id="ARBA00023029"/>
    </source>
</evidence>
<dbReference type="Gene3D" id="3.30.565.10">
    <property type="entry name" value="Histidine kinase-like ATPase, C-terminal domain"/>
    <property type="match status" value="1"/>
</dbReference>
<dbReference type="Proteomes" id="UP001566331">
    <property type="component" value="Unassembled WGS sequence"/>
</dbReference>
<feature type="binding site" evidence="13">
    <location>
        <position position="515"/>
    </location>
    <ligand>
        <name>Mg(2+)</name>
        <dbReference type="ChEBI" id="CHEBI:18420"/>
        <label>2</label>
    </ligand>
</feature>
<dbReference type="PROSITE" id="PS00177">
    <property type="entry name" value="TOPOISOMERASE_II"/>
    <property type="match status" value="1"/>
</dbReference>
<dbReference type="CDD" id="cd00822">
    <property type="entry name" value="TopoII_Trans_DNA_gyrase"/>
    <property type="match status" value="1"/>
</dbReference>
<comment type="caution">
    <text evidence="15">The sequence shown here is derived from an EMBL/GenBank/DDBJ whole genome shotgun (WGS) entry which is preliminary data.</text>
</comment>
<dbReference type="InterPro" id="IPR011557">
    <property type="entry name" value="GyrB"/>
</dbReference>
<dbReference type="EC" id="5.6.2.2" evidence="3 13"/>
<keyword evidence="5 13" id="KW-0963">Cytoplasm</keyword>
<name>A0ABV4HQK1_9GAMM</name>
<dbReference type="InterPro" id="IPR014721">
    <property type="entry name" value="Ribsml_uS5_D2-typ_fold_subgr"/>
</dbReference>
<evidence type="ECO:0000256" key="1">
    <source>
        <dbReference type="ARBA" id="ARBA00000185"/>
    </source>
</evidence>
<feature type="site" description="Interaction with DNA" evidence="13">
    <location>
        <position position="467"/>
    </location>
</feature>
<comment type="subunit">
    <text evidence="13">Heterotetramer, composed of two GyrA and two GyrB chains. In the heterotetramer, GyrA contains the active site tyrosine that forms a transient covalent intermediate with DNA, while GyrB binds cofactors and catalyzes ATP hydrolysis.</text>
</comment>
<comment type="catalytic activity">
    <reaction evidence="1 13">
        <text>ATP-dependent breakage, passage and rejoining of double-stranded DNA.</text>
        <dbReference type="EC" id="5.6.2.2"/>
    </reaction>
</comment>
<dbReference type="InterPro" id="IPR036890">
    <property type="entry name" value="HATPase_C_sf"/>
</dbReference>
<dbReference type="SUPFAM" id="SSF54211">
    <property type="entry name" value="Ribosomal protein S5 domain 2-like"/>
    <property type="match status" value="1"/>
</dbReference>
<evidence type="ECO:0000256" key="11">
    <source>
        <dbReference type="ARBA" id="ARBA00023125"/>
    </source>
</evidence>
<dbReference type="NCBIfam" id="TIGR01059">
    <property type="entry name" value="gyrB"/>
    <property type="match status" value="1"/>
</dbReference>
<dbReference type="Pfam" id="PF18053">
    <property type="entry name" value="GyrB_insert"/>
    <property type="match status" value="1"/>
</dbReference>
<dbReference type="SMART" id="SM00387">
    <property type="entry name" value="HATPase_c"/>
    <property type="match status" value="1"/>
</dbReference>
<dbReference type="NCBIfam" id="NF011501">
    <property type="entry name" value="PRK14939.1"/>
    <property type="match status" value="1"/>
</dbReference>
<dbReference type="InterPro" id="IPR020568">
    <property type="entry name" value="Ribosomal_Su5_D2-typ_SF"/>
</dbReference>
<dbReference type="InterPro" id="IPR034160">
    <property type="entry name" value="TOPRIM_GyrB"/>
</dbReference>
<keyword evidence="12 13" id="KW-0413">Isomerase</keyword>
<dbReference type="Gene3D" id="3.30.230.10">
    <property type="match status" value="1"/>
</dbReference>
<gene>
    <name evidence="13 15" type="primary">gyrB</name>
    <name evidence="15" type="ORF">AB6713_05705</name>
</gene>
<dbReference type="CDD" id="cd03366">
    <property type="entry name" value="TOPRIM_TopoIIA_GyrB"/>
    <property type="match status" value="1"/>
</dbReference>
<dbReference type="Pfam" id="PF02518">
    <property type="entry name" value="HATPase_c"/>
    <property type="match status" value="1"/>
</dbReference>
<comment type="subcellular location">
    <subcellularLocation>
        <location evidence="13">Cytoplasm</location>
    </subcellularLocation>
</comment>
<dbReference type="InterPro" id="IPR000565">
    <property type="entry name" value="Topo_IIA_B"/>
</dbReference>
<evidence type="ECO:0000256" key="4">
    <source>
        <dbReference type="ARBA" id="ARBA00019166"/>
    </source>
</evidence>
<evidence type="ECO:0000256" key="9">
    <source>
        <dbReference type="ARBA" id="ARBA00022842"/>
    </source>
</evidence>
<dbReference type="CDD" id="cd16928">
    <property type="entry name" value="HATPase_GyrB-like"/>
    <property type="match status" value="1"/>
</dbReference>
<dbReference type="InterPro" id="IPR001241">
    <property type="entry name" value="Topo_IIA"/>
</dbReference>
<dbReference type="Pfam" id="PF00204">
    <property type="entry name" value="DNA_gyraseB"/>
    <property type="match status" value="1"/>
</dbReference>
<feature type="binding site" evidence="13">
    <location>
        <position position="513"/>
    </location>
    <ligand>
        <name>Mg(2+)</name>
        <dbReference type="ChEBI" id="CHEBI:18420"/>
        <label>2</label>
    </ligand>
</feature>
<evidence type="ECO:0000256" key="3">
    <source>
        <dbReference type="ARBA" id="ARBA00012895"/>
    </source>
</evidence>
<reference evidence="15 16" key="1">
    <citation type="submission" date="2024-07" db="EMBL/GenBank/DDBJ databases">
        <title>Luteimonas salilacus sp. nov., isolated from the shore soil of Salt Lake in Tibet of China.</title>
        <authorList>
            <person name="Zhang X."/>
            <person name="Li A."/>
        </authorList>
    </citation>
    <scope>NUCLEOTIDE SEQUENCE [LARGE SCALE GENOMIC DNA]</scope>
    <source>
        <strain evidence="15 16">B3-2-R+30</strain>
    </source>
</reference>
<dbReference type="RefSeq" id="WP_370564106.1">
    <property type="nucleotide sequence ID" value="NZ_JBFWIB010000006.1"/>
</dbReference>
<dbReference type="EMBL" id="JBFWIC010000005">
    <property type="protein sequence ID" value="MEZ0474111.1"/>
    <property type="molecule type" value="Genomic_DNA"/>
</dbReference>
<comment type="similarity">
    <text evidence="2 13">Belongs to the type II topoisomerase GyrB family.</text>
</comment>
<keyword evidence="8 13" id="KW-0067">ATP-binding</keyword>
<dbReference type="InterPro" id="IPR006171">
    <property type="entry name" value="TOPRIM_dom"/>
</dbReference>
<comment type="miscellaneous">
    <text evidence="13">Few gyrases are as efficient as E.coli at forming negative supercoils. Not all organisms have 2 type II topoisomerases; in organisms with a single type II topoisomerase this enzyme also has to decatenate newly replicated chromosomes.</text>
</comment>
<dbReference type="Pfam" id="PF21249">
    <property type="entry name" value="GyrB_hook"/>
    <property type="match status" value="1"/>
</dbReference>
<keyword evidence="10 13" id="KW-0799">Topoisomerase</keyword>
<keyword evidence="6 13" id="KW-0479">Metal-binding</keyword>
<evidence type="ECO:0000256" key="5">
    <source>
        <dbReference type="ARBA" id="ARBA00022490"/>
    </source>
</evidence>
<dbReference type="NCBIfam" id="NF004189">
    <property type="entry name" value="PRK05644.1"/>
    <property type="match status" value="1"/>
</dbReference>
<dbReference type="PROSITE" id="PS50880">
    <property type="entry name" value="TOPRIM"/>
    <property type="match status" value="1"/>
</dbReference>
<evidence type="ECO:0000256" key="2">
    <source>
        <dbReference type="ARBA" id="ARBA00010708"/>
    </source>
</evidence>
<dbReference type="InterPro" id="IPR041423">
    <property type="entry name" value="GyrB_insert"/>
</dbReference>
<keyword evidence="11" id="KW-0238">DNA-binding</keyword>
<dbReference type="InterPro" id="IPR018522">
    <property type="entry name" value="TopoIIA_CS"/>
</dbReference>
<dbReference type="InterPro" id="IPR013506">
    <property type="entry name" value="Topo_IIA_bsu_dom2"/>
</dbReference>
<dbReference type="SMART" id="SM00433">
    <property type="entry name" value="TOP2c"/>
    <property type="match status" value="1"/>
</dbReference>